<gene>
    <name evidence="2" type="ORF">FTUN_8681</name>
</gene>
<dbReference type="RefSeq" id="WP_171475670.1">
    <property type="nucleotide sequence ID" value="NZ_CP053452.2"/>
</dbReference>
<accession>A0A6M5Z758</accession>
<dbReference type="NCBIfam" id="TIGR02996">
    <property type="entry name" value="rpt_mate_G_obs"/>
    <property type="match status" value="1"/>
</dbReference>
<proteinExistence type="predicted"/>
<dbReference type="AlphaFoldDB" id="A0A6M5Z758"/>
<dbReference type="InterPro" id="IPR013823">
    <property type="entry name" value="Ribosomal_bL12_C"/>
</dbReference>
<dbReference type="KEGG" id="ftj:FTUN_8681"/>
<dbReference type="Gene3D" id="3.30.1390.10">
    <property type="match status" value="1"/>
</dbReference>
<dbReference type="GO" id="GO:0003735">
    <property type="term" value="F:structural constituent of ribosome"/>
    <property type="evidence" value="ECO:0007669"/>
    <property type="project" value="InterPro"/>
</dbReference>
<evidence type="ECO:0000259" key="1">
    <source>
        <dbReference type="Pfam" id="PF00542"/>
    </source>
</evidence>
<reference evidence="3" key="1">
    <citation type="submission" date="2020-05" db="EMBL/GenBank/DDBJ databases">
        <title>Frigoriglobus tundricola gen. nov., sp. nov., a psychrotolerant cellulolytic planctomycete of the family Gemmataceae with two divergent copies of 16S rRNA gene.</title>
        <authorList>
            <person name="Kulichevskaya I.S."/>
            <person name="Ivanova A.A."/>
            <person name="Naumoff D.G."/>
            <person name="Beletsky A.V."/>
            <person name="Rijpstra W.I.C."/>
            <person name="Sinninghe Damste J.S."/>
            <person name="Mardanov A.V."/>
            <person name="Ravin N.V."/>
            <person name="Dedysh S.N."/>
        </authorList>
    </citation>
    <scope>NUCLEOTIDE SEQUENCE [LARGE SCALE GENOMIC DNA]</scope>
    <source>
        <strain evidence="3">PL17</strain>
    </source>
</reference>
<dbReference type="SUPFAM" id="SSF54736">
    <property type="entry name" value="ClpS-like"/>
    <property type="match status" value="1"/>
</dbReference>
<evidence type="ECO:0000313" key="3">
    <source>
        <dbReference type="Proteomes" id="UP000503447"/>
    </source>
</evidence>
<evidence type="ECO:0000313" key="2">
    <source>
        <dbReference type="EMBL" id="QJX01043.1"/>
    </source>
</evidence>
<dbReference type="EMBL" id="CP053452">
    <property type="protein sequence ID" value="QJX01043.1"/>
    <property type="molecule type" value="Genomic_DNA"/>
</dbReference>
<dbReference type="InterPro" id="IPR014719">
    <property type="entry name" value="Ribosomal_bL12_C/ClpS-like"/>
</dbReference>
<dbReference type="Proteomes" id="UP000503447">
    <property type="component" value="Chromosome"/>
</dbReference>
<protein>
    <recommendedName>
        <fullName evidence="1">Large ribosomal subunit protein bL12 C-terminal domain-containing protein</fullName>
    </recommendedName>
</protein>
<dbReference type="Pfam" id="PF00542">
    <property type="entry name" value="Ribosomal_L12"/>
    <property type="match status" value="1"/>
</dbReference>
<dbReference type="InterPro" id="IPR014338">
    <property type="entry name" value="CHP02996_rpt-companion-dom"/>
</dbReference>
<sequence length="263" mass="28904">MSDEAAFLAALKANPADDTARLIYADWLDEHDEPAKAEYLRCVVTLAQREWDLATAPEAAPLLNLAAPLPEEWRASAGARFALVLSGYTDKLHTIKWLREITGDGLGEAKEASERLPHTVLACVPYESAVEARSRVGRPACVNTFIAPSVSGPIPIDATYDLVVRCSTYATHATRRTAARQEALRDARAALTQFLAAARKVPEAEAEPLAILEQDVPLASGLTLDEARTRRVSLNQLIPPYEPNRGWSMWIHRRHGHTPTNPE</sequence>
<name>A0A6M5Z758_9BACT</name>
<organism evidence="2 3">
    <name type="scientific">Frigoriglobus tundricola</name>
    <dbReference type="NCBI Taxonomy" id="2774151"/>
    <lineage>
        <taxon>Bacteria</taxon>
        <taxon>Pseudomonadati</taxon>
        <taxon>Planctomycetota</taxon>
        <taxon>Planctomycetia</taxon>
        <taxon>Gemmatales</taxon>
        <taxon>Gemmataceae</taxon>
        <taxon>Frigoriglobus</taxon>
    </lineage>
</organism>
<dbReference type="GO" id="GO:0006412">
    <property type="term" value="P:translation"/>
    <property type="evidence" value="ECO:0007669"/>
    <property type="project" value="InterPro"/>
</dbReference>
<feature type="domain" description="Large ribosomal subunit protein bL12 C-terminal" evidence="1">
    <location>
        <begin position="85"/>
        <end position="133"/>
    </location>
</feature>
<keyword evidence="3" id="KW-1185">Reference proteome</keyword>